<gene>
    <name evidence="1" type="ORF">M9H77_26342</name>
</gene>
<protein>
    <submittedName>
        <fullName evidence="1">Uncharacterized protein</fullName>
    </submittedName>
</protein>
<name>A0ACC0A9Q9_CATRO</name>
<accession>A0ACC0A9Q9</accession>
<dbReference type="EMBL" id="CM044706">
    <property type="protein sequence ID" value="KAI5657549.1"/>
    <property type="molecule type" value="Genomic_DNA"/>
</dbReference>
<dbReference type="Proteomes" id="UP001060085">
    <property type="component" value="Linkage Group LG06"/>
</dbReference>
<comment type="caution">
    <text evidence="1">The sequence shown here is derived from an EMBL/GenBank/DDBJ whole genome shotgun (WGS) entry which is preliminary data.</text>
</comment>
<keyword evidence="2" id="KW-1185">Reference proteome</keyword>
<evidence type="ECO:0000313" key="1">
    <source>
        <dbReference type="EMBL" id="KAI5657549.1"/>
    </source>
</evidence>
<organism evidence="1 2">
    <name type="scientific">Catharanthus roseus</name>
    <name type="common">Madagascar periwinkle</name>
    <name type="synonym">Vinca rosea</name>
    <dbReference type="NCBI Taxonomy" id="4058"/>
    <lineage>
        <taxon>Eukaryota</taxon>
        <taxon>Viridiplantae</taxon>
        <taxon>Streptophyta</taxon>
        <taxon>Embryophyta</taxon>
        <taxon>Tracheophyta</taxon>
        <taxon>Spermatophyta</taxon>
        <taxon>Magnoliopsida</taxon>
        <taxon>eudicotyledons</taxon>
        <taxon>Gunneridae</taxon>
        <taxon>Pentapetalae</taxon>
        <taxon>asterids</taxon>
        <taxon>lamiids</taxon>
        <taxon>Gentianales</taxon>
        <taxon>Apocynaceae</taxon>
        <taxon>Rauvolfioideae</taxon>
        <taxon>Vinceae</taxon>
        <taxon>Catharanthinae</taxon>
        <taxon>Catharanthus</taxon>
    </lineage>
</organism>
<sequence length="265" mass="30174">MDFEMRDLASLLDQISVGPISKAREMRRIAKGVLSPRRSKTNSTKRNKLYWEHVSIAHRKIQKSSKSGLGSGSSSGSGSHGKGRLPWAPSGRGKDRGCSSERSSLSSVIDPSTPSIFSFIDAFPSFGNCGCRVVADFVFGDENQWPKYWLDTPDSLYVIANAFNLCVVLIARLGSTTFFPLYSYSDCTARTLFIGHLYEKQHFITLQMRDECLLPLLHVQSQYYRSDRVSGWAEPYSDRIADWKTRYRREYLQEDPIHVNLWFFS</sequence>
<reference evidence="2" key="1">
    <citation type="journal article" date="2023" name="Nat. Plants">
        <title>Single-cell RNA sequencing provides a high-resolution roadmap for understanding the multicellular compartmentation of specialized metabolism.</title>
        <authorList>
            <person name="Sun S."/>
            <person name="Shen X."/>
            <person name="Li Y."/>
            <person name="Li Y."/>
            <person name="Wang S."/>
            <person name="Li R."/>
            <person name="Zhang H."/>
            <person name="Shen G."/>
            <person name="Guo B."/>
            <person name="Wei J."/>
            <person name="Xu J."/>
            <person name="St-Pierre B."/>
            <person name="Chen S."/>
            <person name="Sun C."/>
        </authorList>
    </citation>
    <scope>NUCLEOTIDE SEQUENCE [LARGE SCALE GENOMIC DNA]</scope>
</reference>
<evidence type="ECO:0000313" key="2">
    <source>
        <dbReference type="Proteomes" id="UP001060085"/>
    </source>
</evidence>
<proteinExistence type="predicted"/>